<evidence type="ECO:0000259" key="4">
    <source>
        <dbReference type="SMART" id="SM00703"/>
    </source>
</evidence>
<feature type="domain" description="Nose resistant-to-fluoxetine protein N-terminal" evidence="4">
    <location>
        <begin position="146"/>
        <end position="307"/>
    </location>
</feature>
<evidence type="ECO:0000313" key="6">
    <source>
        <dbReference type="Proteomes" id="UP000659654"/>
    </source>
</evidence>
<organism evidence="5 6">
    <name type="scientific">Bursaphelenchus xylophilus</name>
    <name type="common">Pinewood nematode worm</name>
    <name type="synonym">Aphelenchoides xylophilus</name>
    <dbReference type="NCBI Taxonomy" id="6326"/>
    <lineage>
        <taxon>Eukaryota</taxon>
        <taxon>Metazoa</taxon>
        <taxon>Ecdysozoa</taxon>
        <taxon>Nematoda</taxon>
        <taxon>Chromadorea</taxon>
        <taxon>Rhabditida</taxon>
        <taxon>Tylenchina</taxon>
        <taxon>Tylenchomorpha</taxon>
        <taxon>Aphelenchoidea</taxon>
        <taxon>Aphelenchoididae</taxon>
        <taxon>Bursaphelenchus</taxon>
    </lineage>
</organism>
<feature type="transmembrane region" description="Helical" evidence="2">
    <location>
        <begin position="672"/>
        <end position="693"/>
    </location>
</feature>
<keyword evidence="2" id="KW-1133">Transmembrane helix</keyword>
<keyword evidence="3" id="KW-0732">Signal</keyword>
<dbReference type="EMBL" id="CAJFDI010000002">
    <property type="protein sequence ID" value="CAD5215637.1"/>
    <property type="molecule type" value="Genomic_DNA"/>
</dbReference>
<feature type="chain" id="PRO_5035384849" evidence="3">
    <location>
        <begin position="25"/>
        <end position="945"/>
    </location>
</feature>
<evidence type="ECO:0000313" key="5">
    <source>
        <dbReference type="EMBL" id="CAD5215637.1"/>
    </source>
</evidence>
<dbReference type="Proteomes" id="UP000659654">
    <property type="component" value="Unassembled WGS sequence"/>
</dbReference>
<dbReference type="AlphaFoldDB" id="A0A7I8WR42"/>
<evidence type="ECO:0000256" key="2">
    <source>
        <dbReference type="SAM" id="Phobius"/>
    </source>
</evidence>
<dbReference type="SMART" id="SM00703">
    <property type="entry name" value="NRF"/>
    <property type="match status" value="1"/>
</dbReference>
<reference evidence="5" key="1">
    <citation type="submission" date="2020-09" db="EMBL/GenBank/DDBJ databases">
        <authorList>
            <person name="Kikuchi T."/>
        </authorList>
    </citation>
    <scope>NUCLEOTIDE SEQUENCE</scope>
    <source>
        <strain evidence="5">Ka4C1</strain>
    </source>
</reference>
<dbReference type="GO" id="GO:0016747">
    <property type="term" value="F:acyltransferase activity, transferring groups other than amino-acyl groups"/>
    <property type="evidence" value="ECO:0007669"/>
    <property type="project" value="InterPro"/>
</dbReference>
<feature type="transmembrane region" description="Helical" evidence="2">
    <location>
        <begin position="782"/>
        <end position="804"/>
    </location>
</feature>
<comment type="caution">
    <text evidence="5">The sequence shown here is derived from an EMBL/GenBank/DDBJ whole genome shotgun (WGS) entry which is preliminary data.</text>
</comment>
<evidence type="ECO:0000256" key="1">
    <source>
        <dbReference type="SAM" id="MobiDB-lite"/>
    </source>
</evidence>
<dbReference type="InterPro" id="IPR006621">
    <property type="entry name" value="Nose-resist-to-fluoxetine_N"/>
</dbReference>
<feature type="transmembrane region" description="Helical" evidence="2">
    <location>
        <begin position="409"/>
        <end position="432"/>
    </location>
</feature>
<dbReference type="OrthoDB" id="118951at2759"/>
<dbReference type="Pfam" id="PF01757">
    <property type="entry name" value="Acyl_transf_3"/>
    <property type="match status" value="1"/>
</dbReference>
<proteinExistence type="predicted"/>
<evidence type="ECO:0000256" key="3">
    <source>
        <dbReference type="SAM" id="SignalP"/>
    </source>
</evidence>
<feature type="transmembrane region" description="Helical" evidence="2">
    <location>
        <begin position="592"/>
        <end position="611"/>
    </location>
</feature>
<accession>A0A7I8WR42</accession>
<feature type="transmembrane region" description="Helical" evidence="2">
    <location>
        <begin position="323"/>
        <end position="346"/>
    </location>
</feature>
<dbReference type="PANTHER" id="PTHR11161">
    <property type="entry name" value="O-ACYLTRANSFERASE"/>
    <property type="match status" value="1"/>
</dbReference>
<dbReference type="InterPro" id="IPR052728">
    <property type="entry name" value="O2_lipid_transport_reg"/>
</dbReference>
<feature type="transmembrane region" description="Helical" evidence="2">
    <location>
        <begin position="642"/>
        <end position="660"/>
    </location>
</feature>
<feature type="transmembrane region" description="Helical" evidence="2">
    <location>
        <begin position="563"/>
        <end position="585"/>
    </location>
</feature>
<feature type="region of interest" description="Disordered" evidence="1">
    <location>
        <begin position="866"/>
        <end position="891"/>
    </location>
</feature>
<feature type="transmembrane region" description="Helical" evidence="2">
    <location>
        <begin position="452"/>
        <end position="480"/>
    </location>
</feature>
<keyword evidence="6" id="KW-1185">Reference proteome</keyword>
<sequence length="945" mass="109091">MASGRGTRLRFSVFFILLLAVVTPEIISDFDDVEIHLEGEELERLQNPSRYDRESTDDLGEFMSDFFADSGAQLVVDLDLFRDLWRELKNYEDSAKEGDVDYVQQAIDFMAPLQAYDVSAPCLADLSHFLWTTYKYARTAAEARKCESCNCTRGFKNEFAKYQWIFNVVDAMGKVPAAIFGGNNLWTGSWYTCRKVSVQKNHQEQKWNGQYCMARFQPYNKHNPLKAFVSQPVDPAAVCKNNITKGTPEAWSEEDKKCFDLLPLLNLGLCTPDTCTDYDVKKIIQFIYHAVEVSMGQRLVCNVNVQCSNARPESSMWNNPSSVAFSCLLLFIATLMVFGTLYDIYVERPNQEQILRRIKEDELIFGHEQSKAREALNRSKTAFESLLLIFSMTKNVEYIMDTRTEKGQITCLHGCRFLSMCWIIFGHTYYYICTSLTTDNLLQTLKEFPKQFYNQLVVQAPLAVDSFFFLSGLLTSYIFIGKIRRGQVRIDLWTTWFAYYIRRYIRLTPVYVMIMLLEVTIFVYISEGPFWRPIEPTYCINTWWVNLLYVNNFFKQDDSCMGWTWYMANDFQFYVFAPILIILLYKFNVGGVLVGVMGLIMSSLITLLITLQKGYPPAPILTSRLTIVTVLNDYWVDLYVKPYTRCGPYIVGCLVGYLLLEKSRPMFQLSRVKSMGCWVFFSFCGIYSVFGLFNYTKTGEITTFWFILYTLCGRPAFALFLGWIVFACETGYANKINSILSHKMFIPLSKTTFCAYLIHPVLLQTYYLSRPTAFHFTHSFQLLYMFFVAVFTSYCAALILALAFEVPVNHVDRIIFGDGKKKPKEPNDVKLEPLGPKEENKLIENGKKVKAGAGISNPEKFEIRESREESARWEKNAAPELGSPDSKRSNWKEKHHGAVDSCLFLYFSSPSWNIYWPLDMVSVPQKSIEKYYPNSGGEERRRAQQ</sequence>
<name>A0A7I8WR42_BURXY</name>
<keyword evidence="2" id="KW-0472">Membrane</keyword>
<dbReference type="Proteomes" id="UP000582659">
    <property type="component" value="Unassembled WGS sequence"/>
</dbReference>
<feature type="transmembrane region" description="Helical" evidence="2">
    <location>
        <begin position="705"/>
        <end position="732"/>
    </location>
</feature>
<feature type="compositionally biased region" description="Basic and acidic residues" evidence="1">
    <location>
        <begin position="866"/>
        <end position="877"/>
    </location>
</feature>
<keyword evidence="2" id="KW-0812">Transmembrane</keyword>
<dbReference type="PANTHER" id="PTHR11161:SF65">
    <property type="entry name" value="NOSE RESISTANT TO FLUOXETINE PROTEIN 6"/>
    <property type="match status" value="1"/>
</dbReference>
<dbReference type="Pfam" id="PF20146">
    <property type="entry name" value="NRF"/>
    <property type="match status" value="1"/>
</dbReference>
<feature type="transmembrane region" description="Helical" evidence="2">
    <location>
        <begin position="504"/>
        <end position="525"/>
    </location>
</feature>
<feature type="transmembrane region" description="Helical" evidence="2">
    <location>
        <begin position="744"/>
        <end position="762"/>
    </location>
</feature>
<dbReference type="EMBL" id="CAJFCV020000002">
    <property type="protein sequence ID" value="CAG9097604.1"/>
    <property type="molecule type" value="Genomic_DNA"/>
</dbReference>
<gene>
    <name evidence="5" type="ORF">BXYJ_LOCUS4129</name>
</gene>
<dbReference type="InterPro" id="IPR002656">
    <property type="entry name" value="Acyl_transf_3_dom"/>
</dbReference>
<feature type="signal peptide" evidence="3">
    <location>
        <begin position="1"/>
        <end position="24"/>
    </location>
</feature>
<protein>
    <submittedName>
        <fullName evidence="5">(pine wood nematode) hypothetical protein</fullName>
    </submittedName>
</protein>